<gene>
    <name evidence="1" type="ORF">KASA_0J00979G</name>
</gene>
<name>A0A1X7R7Z5_9SACH</name>
<dbReference type="AlphaFoldDB" id="A0A1X7R7Z5"/>
<evidence type="ECO:0000313" key="1">
    <source>
        <dbReference type="EMBL" id="SMN21787.1"/>
    </source>
</evidence>
<protein>
    <submittedName>
        <fullName evidence="1">Uncharacterized protein</fullName>
    </submittedName>
</protein>
<organism evidence="1 2">
    <name type="scientific">Maudiozyma saulgeensis</name>
    <dbReference type="NCBI Taxonomy" id="1789683"/>
    <lineage>
        <taxon>Eukaryota</taxon>
        <taxon>Fungi</taxon>
        <taxon>Dikarya</taxon>
        <taxon>Ascomycota</taxon>
        <taxon>Saccharomycotina</taxon>
        <taxon>Saccharomycetes</taxon>
        <taxon>Saccharomycetales</taxon>
        <taxon>Saccharomycetaceae</taxon>
        <taxon>Maudiozyma</taxon>
    </lineage>
</organism>
<keyword evidence="2" id="KW-1185">Reference proteome</keyword>
<reference evidence="1 2" key="1">
    <citation type="submission" date="2017-04" db="EMBL/GenBank/DDBJ databases">
        <authorList>
            <person name="Afonso C.L."/>
            <person name="Miller P.J."/>
            <person name="Scott M.A."/>
            <person name="Spackman E."/>
            <person name="Goraichik I."/>
            <person name="Dimitrov K.M."/>
            <person name="Suarez D.L."/>
            <person name="Swayne D.E."/>
        </authorList>
    </citation>
    <scope>NUCLEOTIDE SEQUENCE [LARGE SCALE GENOMIC DNA]</scope>
</reference>
<sequence length="165" mass="17798">MCYEKHARTQVSADNRPISLSLVLPLPSLSTTTHAGPAGVMYAGMVYVCGGARKERCPRRETETETSRLSVRFSGPVVFSSLQQRIRRNMNIFTGRGAVVRQLLHTSPFVCGRVPSSPRGCSPGGFVLPVLSRIISVATGFSRFPPSGTQWRPVAPSGTQLHSAG</sequence>
<dbReference type="EMBL" id="FXLY01000009">
    <property type="protein sequence ID" value="SMN21787.1"/>
    <property type="molecule type" value="Genomic_DNA"/>
</dbReference>
<proteinExistence type="predicted"/>
<dbReference type="Proteomes" id="UP000196158">
    <property type="component" value="Unassembled WGS sequence"/>
</dbReference>
<accession>A0A1X7R7Z5</accession>
<evidence type="ECO:0000313" key="2">
    <source>
        <dbReference type="Proteomes" id="UP000196158"/>
    </source>
</evidence>